<organism evidence="1 2">
    <name type="scientific">Brassica napus</name>
    <name type="common">Rape</name>
    <dbReference type="NCBI Taxonomy" id="3708"/>
    <lineage>
        <taxon>Eukaryota</taxon>
        <taxon>Viridiplantae</taxon>
        <taxon>Streptophyta</taxon>
        <taxon>Embryophyta</taxon>
        <taxon>Tracheophyta</taxon>
        <taxon>Spermatophyta</taxon>
        <taxon>Magnoliopsida</taxon>
        <taxon>eudicotyledons</taxon>
        <taxon>Gunneridae</taxon>
        <taxon>Pentapetalae</taxon>
        <taxon>rosids</taxon>
        <taxon>malvids</taxon>
        <taxon>Brassicales</taxon>
        <taxon>Brassicaceae</taxon>
        <taxon>Brassiceae</taxon>
        <taxon>Brassica</taxon>
    </lineage>
</organism>
<dbReference type="Proteomes" id="UP000028999">
    <property type="component" value="Unassembled WGS sequence"/>
</dbReference>
<proteinExistence type="predicted"/>
<reference evidence="1 2" key="1">
    <citation type="journal article" date="2014" name="Science">
        <title>Plant genetics. Early allopolyploid evolution in the post-Neolithic Brassica napus oilseed genome.</title>
        <authorList>
            <person name="Chalhoub B."/>
            <person name="Denoeud F."/>
            <person name="Liu S."/>
            <person name="Parkin I.A."/>
            <person name="Tang H."/>
            <person name="Wang X."/>
            <person name="Chiquet J."/>
            <person name="Belcram H."/>
            <person name="Tong C."/>
            <person name="Samans B."/>
            <person name="Correa M."/>
            <person name="Da Silva C."/>
            <person name="Just J."/>
            <person name="Falentin C."/>
            <person name="Koh C.S."/>
            <person name="Le Clainche I."/>
            <person name="Bernard M."/>
            <person name="Bento P."/>
            <person name="Noel B."/>
            <person name="Labadie K."/>
            <person name="Alberti A."/>
            <person name="Charles M."/>
            <person name="Arnaud D."/>
            <person name="Guo H."/>
            <person name="Daviaud C."/>
            <person name="Alamery S."/>
            <person name="Jabbari K."/>
            <person name="Zhao M."/>
            <person name="Edger P.P."/>
            <person name="Chelaifa H."/>
            <person name="Tack D."/>
            <person name="Lassalle G."/>
            <person name="Mestiri I."/>
            <person name="Schnel N."/>
            <person name="Le Paslier M.C."/>
            <person name="Fan G."/>
            <person name="Renault V."/>
            <person name="Bayer P.E."/>
            <person name="Golicz A.A."/>
            <person name="Manoli S."/>
            <person name="Lee T.H."/>
            <person name="Thi V.H."/>
            <person name="Chalabi S."/>
            <person name="Hu Q."/>
            <person name="Fan C."/>
            <person name="Tollenaere R."/>
            <person name="Lu Y."/>
            <person name="Battail C."/>
            <person name="Shen J."/>
            <person name="Sidebottom C.H."/>
            <person name="Wang X."/>
            <person name="Canaguier A."/>
            <person name="Chauveau A."/>
            <person name="Berard A."/>
            <person name="Deniot G."/>
            <person name="Guan M."/>
            <person name="Liu Z."/>
            <person name="Sun F."/>
            <person name="Lim Y.P."/>
            <person name="Lyons E."/>
            <person name="Town C.D."/>
            <person name="Bancroft I."/>
            <person name="Wang X."/>
            <person name="Meng J."/>
            <person name="Ma J."/>
            <person name="Pires J.C."/>
            <person name="King G.J."/>
            <person name="Brunel D."/>
            <person name="Delourme R."/>
            <person name="Renard M."/>
            <person name="Aury J.M."/>
            <person name="Adams K.L."/>
            <person name="Batley J."/>
            <person name="Snowdon R.J."/>
            <person name="Tost J."/>
            <person name="Edwards D."/>
            <person name="Zhou Y."/>
            <person name="Hua W."/>
            <person name="Sharpe A.G."/>
            <person name="Paterson A.H."/>
            <person name="Guan C."/>
            <person name="Wincker P."/>
        </authorList>
    </citation>
    <scope>NUCLEOTIDE SEQUENCE [LARGE SCALE GENOMIC DNA]</scope>
    <source>
        <strain evidence="2">cv. Darmor-bzh</strain>
    </source>
</reference>
<dbReference type="EMBL" id="LK032133">
    <property type="protein sequence ID" value="CDY22594.1"/>
    <property type="molecule type" value="Genomic_DNA"/>
</dbReference>
<keyword evidence="2" id="KW-1185">Reference proteome</keyword>
<evidence type="ECO:0000313" key="2">
    <source>
        <dbReference type="Proteomes" id="UP000028999"/>
    </source>
</evidence>
<evidence type="ECO:0000313" key="1">
    <source>
        <dbReference type="EMBL" id="CDY22594.1"/>
    </source>
</evidence>
<protein>
    <submittedName>
        <fullName evidence="1">BnaC05g24320D protein</fullName>
    </submittedName>
</protein>
<dbReference type="Gramene" id="CDY22594">
    <property type="protein sequence ID" value="CDY22594"/>
    <property type="gene ID" value="GSBRNA2T00019246001"/>
</dbReference>
<accession>A0A078GB80</accession>
<dbReference type="AlphaFoldDB" id="A0A078GB80"/>
<dbReference type="PaxDb" id="3708-A0A078GB80"/>
<gene>
    <name evidence="1" type="primary">BnaC05g24320D</name>
    <name evidence="1" type="ORF">GSBRNA2T00019246001</name>
</gene>
<name>A0A078GB80_BRANA</name>
<sequence>MAGVSEPPLVPHVHPDLMFLMPHVTDVQMPSSPQVVKDSIMTEASLESNKINISSCVSAISPTVVVLLLEPLFRNLFWSELFGSC</sequence>